<dbReference type="EMBL" id="NMVQ01000023">
    <property type="protein sequence ID" value="OYO20816.1"/>
    <property type="molecule type" value="Genomic_DNA"/>
</dbReference>
<dbReference type="AlphaFoldDB" id="A0A255H0F9"/>
<reference evidence="1 2" key="1">
    <citation type="submission" date="2017-07" db="EMBL/GenBank/DDBJ databases">
        <title>Draft whole genome sequences of clinical Proprionibacteriaceae strains.</title>
        <authorList>
            <person name="Bernier A.-M."/>
            <person name="Bernard K."/>
            <person name="Domingo M.-C."/>
        </authorList>
    </citation>
    <scope>NUCLEOTIDE SEQUENCE [LARGE SCALE GENOMIC DNA]</scope>
    <source>
        <strain evidence="1 2">NML 130396</strain>
    </source>
</reference>
<dbReference type="RefSeq" id="WP_094364243.1">
    <property type="nucleotide sequence ID" value="NZ_NMVQ01000023.1"/>
</dbReference>
<organism evidence="1 2">
    <name type="scientific">Enemella dayhoffiae</name>
    <dbReference type="NCBI Taxonomy" id="2016507"/>
    <lineage>
        <taxon>Bacteria</taxon>
        <taxon>Bacillati</taxon>
        <taxon>Actinomycetota</taxon>
        <taxon>Actinomycetes</taxon>
        <taxon>Propionibacteriales</taxon>
        <taxon>Propionibacteriaceae</taxon>
        <taxon>Enemella</taxon>
    </lineage>
</organism>
<protein>
    <submittedName>
        <fullName evidence="1">TIGR03089 family protein</fullName>
    </submittedName>
</protein>
<accession>A0A255H0F9</accession>
<gene>
    <name evidence="1" type="ORF">CGZ93_11335</name>
</gene>
<name>A0A255H0F9_9ACTN</name>
<dbReference type="OrthoDB" id="3396763at2"/>
<dbReference type="InterPro" id="IPR017523">
    <property type="entry name" value="Rv3268"/>
</dbReference>
<keyword evidence="2" id="KW-1185">Reference proteome</keyword>
<comment type="caution">
    <text evidence="1">The sequence shown here is derived from an EMBL/GenBank/DDBJ whole genome shotgun (WGS) entry which is preliminary data.</text>
</comment>
<proteinExistence type="predicted"/>
<dbReference type="Proteomes" id="UP000216311">
    <property type="component" value="Unassembled WGS sequence"/>
</dbReference>
<evidence type="ECO:0000313" key="1">
    <source>
        <dbReference type="EMBL" id="OYO20816.1"/>
    </source>
</evidence>
<evidence type="ECO:0000313" key="2">
    <source>
        <dbReference type="Proteomes" id="UP000216311"/>
    </source>
</evidence>
<sequence length="227" mass="24200">MTLLTDHLSRRCRVDGSAPFLTHYSPAGRTELSVRSFANWVDKTANLLIDEFELAEGDRVRLTLAEQHPGHWMTLVWAAACWRAGVTVTDAEAELTVAGPAADPDPDGTPTVSCSLHPLALPQRDLPAGVRDFSAEALAQPDAWLGVDPDPQTPAVALAAHRASLAELAGLDGIGGRLLLTDPTALWSALLTGLIQPLIGDGSRVITEGVSHDEVTRIVATERVDRP</sequence>
<dbReference type="SUPFAM" id="SSF56801">
    <property type="entry name" value="Acetyl-CoA synthetase-like"/>
    <property type="match status" value="1"/>
</dbReference>
<dbReference type="NCBIfam" id="TIGR03089">
    <property type="entry name" value="TIGR03089 family protein"/>
    <property type="match status" value="1"/>
</dbReference>